<evidence type="ECO:0000313" key="6">
    <source>
        <dbReference type="EMBL" id="KAJ6645701.1"/>
    </source>
</evidence>
<evidence type="ECO:0000313" key="7">
    <source>
        <dbReference type="Proteomes" id="UP001151699"/>
    </source>
</evidence>
<reference evidence="6" key="1">
    <citation type="submission" date="2022-07" db="EMBL/GenBank/DDBJ databases">
        <authorList>
            <person name="Trinca V."/>
            <person name="Uliana J.V.C."/>
            <person name="Torres T.T."/>
            <person name="Ward R.J."/>
            <person name="Monesi N."/>
        </authorList>
    </citation>
    <scope>NUCLEOTIDE SEQUENCE</scope>
    <source>
        <strain evidence="6">HSMRA1968</strain>
        <tissue evidence="6">Whole embryos</tissue>
    </source>
</reference>
<dbReference type="InterPro" id="IPR019691">
    <property type="entry name" value="DUF2585"/>
</dbReference>
<keyword evidence="4 5" id="KW-0472">Membrane</keyword>
<organism evidence="6 7">
    <name type="scientific">Pseudolycoriella hygida</name>
    <dbReference type="NCBI Taxonomy" id="35572"/>
    <lineage>
        <taxon>Eukaryota</taxon>
        <taxon>Metazoa</taxon>
        <taxon>Ecdysozoa</taxon>
        <taxon>Arthropoda</taxon>
        <taxon>Hexapoda</taxon>
        <taxon>Insecta</taxon>
        <taxon>Pterygota</taxon>
        <taxon>Neoptera</taxon>
        <taxon>Endopterygota</taxon>
        <taxon>Diptera</taxon>
        <taxon>Nematocera</taxon>
        <taxon>Sciaroidea</taxon>
        <taxon>Sciaridae</taxon>
        <taxon>Pseudolycoriella</taxon>
    </lineage>
</organism>
<sequence>EPPPKDFLQENVPIYIAIVIAMFALQSGVLLLMGQPLLPATGLVGFYNDINGPGNSQNIFDWYTFTHILHGFMFYFATYGLGLLLPVLTVNYRYLIALATSVTWEIVENTPYVIDRYRQTATAAGYNGDSVINSICDSIACTSGFWICYFTPWWIILLVAIAEEVLLAVFIRDNLIINILQILFSFKCISDWQAAETKVRDIEIYNEKP</sequence>
<dbReference type="Pfam" id="PF10755">
    <property type="entry name" value="DUF2585"/>
    <property type="match status" value="1"/>
</dbReference>
<accession>A0A9Q0N8D9</accession>
<gene>
    <name evidence="6" type="ORF">Bhyg_00909</name>
</gene>
<evidence type="ECO:0000256" key="2">
    <source>
        <dbReference type="ARBA" id="ARBA00022692"/>
    </source>
</evidence>
<name>A0A9Q0N8D9_9DIPT</name>
<dbReference type="AlphaFoldDB" id="A0A9Q0N8D9"/>
<proteinExistence type="predicted"/>
<evidence type="ECO:0000256" key="1">
    <source>
        <dbReference type="ARBA" id="ARBA00022475"/>
    </source>
</evidence>
<dbReference type="GO" id="GO:0005886">
    <property type="term" value="C:plasma membrane"/>
    <property type="evidence" value="ECO:0007669"/>
    <property type="project" value="InterPro"/>
</dbReference>
<dbReference type="EMBL" id="WJQU01000001">
    <property type="protein sequence ID" value="KAJ6645701.1"/>
    <property type="molecule type" value="Genomic_DNA"/>
</dbReference>
<feature type="transmembrane region" description="Helical" evidence="5">
    <location>
        <begin position="153"/>
        <end position="171"/>
    </location>
</feature>
<dbReference type="OrthoDB" id="10064398at2759"/>
<feature type="non-terminal residue" evidence="6">
    <location>
        <position position="1"/>
    </location>
</feature>
<feature type="transmembrane region" description="Helical" evidence="5">
    <location>
        <begin position="12"/>
        <end position="33"/>
    </location>
</feature>
<evidence type="ECO:0000256" key="4">
    <source>
        <dbReference type="ARBA" id="ARBA00023136"/>
    </source>
</evidence>
<feature type="transmembrane region" description="Helical" evidence="5">
    <location>
        <begin position="72"/>
        <end position="94"/>
    </location>
</feature>
<evidence type="ECO:0000256" key="5">
    <source>
        <dbReference type="SAM" id="Phobius"/>
    </source>
</evidence>
<keyword evidence="1" id="KW-1003">Cell membrane</keyword>
<keyword evidence="7" id="KW-1185">Reference proteome</keyword>
<protein>
    <submittedName>
        <fullName evidence="6">UPF0314 protein</fullName>
    </submittedName>
</protein>
<keyword evidence="2 5" id="KW-0812">Transmembrane</keyword>
<dbReference type="Proteomes" id="UP001151699">
    <property type="component" value="Chromosome A"/>
</dbReference>
<keyword evidence="3 5" id="KW-1133">Transmembrane helix</keyword>
<evidence type="ECO:0000256" key="3">
    <source>
        <dbReference type="ARBA" id="ARBA00022989"/>
    </source>
</evidence>
<comment type="caution">
    <text evidence="6">The sequence shown here is derived from an EMBL/GenBank/DDBJ whole genome shotgun (WGS) entry which is preliminary data.</text>
</comment>